<accession>A0A165JHT3</accession>
<dbReference type="InterPro" id="IPR005034">
    <property type="entry name" value="Dicer_dimerisation"/>
</dbReference>
<dbReference type="InterPro" id="IPR011545">
    <property type="entry name" value="DEAD/DEAH_box_helicase_dom"/>
</dbReference>
<comment type="similarity">
    <text evidence="6">Belongs to the helicase family. Dicer subfamily.</text>
</comment>
<organism evidence="12 13">
    <name type="scientific">Exidia glandulosa HHB12029</name>
    <dbReference type="NCBI Taxonomy" id="1314781"/>
    <lineage>
        <taxon>Eukaryota</taxon>
        <taxon>Fungi</taxon>
        <taxon>Dikarya</taxon>
        <taxon>Basidiomycota</taxon>
        <taxon>Agaricomycotina</taxon>
        <taxon>Agaricomycetes</taxon>
        <taxon>Auriculariales</taxon>
        <taxon>Exidiaceae</taxon>
        <taxon>Exidia</taxon>
    </lineage>
</organism>
<evidence type="ECO:0000259" key="9">
    <source>
        <dbReference type="PROSITE" id="PS51192"/>
    </source>
</evidence>
<gene>
    <name evidence="12" type="ORF">EXIGLDRAFT_611248</name>
</gene>
<dbReference type="Gene3D" id="3.40.50.300">
    <property type="entry name" value="P-loop containing nucleotide triphosphate hydrolases"/>
    <property type="match status" value="2"/>
</dbReference>
<dbReference type="SMART" id="SM00487">
    <property type="entry name" value="DEXDc"/>
    <property type="match status" value="1"/>
</dbReference>
<evidence type="ECO:0000256" key="4">
    <source>
        <dbReference type="ARBA" id="ARBA00022806"/>
    </source>
</evidence>
<name>A0A165JHT3_EXIGL</name>
<dbReference type="GO" id="GO:0004525">
    <property type="term" value="F:ribonuclease III activity"/>
    <property type="evidence" value="ECO:0007669"/>
    <property type="project" value="InterPro"/>
</dbReference>
<dbReference type="InterPro" id="IPR038248">
    <property type="entry name" value="Dicer_dimer_sf"/>
</dbReference>
<dbReference type="InterPro" id="IPR027417">
    <property type="entry name" value="P-loop_NTPase"/>
</dbReference>
<dbReference type="InterPro" id="IPR001650">
    <property type="entry name" value="Helicase_C-like"/>
</dbReference>
<dbReference type="InParanoid" id="A0A165JHT3"/>
<dbReference type="Gene3D" id="3.30.160.380">
    <property type="entry name" value="Dicer dimerisation domain"/>
    <property type="match status" value="1"/>
</dbReference>
<evidence type="ECO:0000256" key="1">
    <source>
        <dbReference type="ARBA" id="ARBA00022737"/>
    </source>
</evidence>
<feature type="domain" description="Helicase C-terminal" evidence="10">
    <location>
        <begin position="383"/>
        <end position="559"/>
    </location>
</feature>
<dbReference type="GO" id="GO:0005634">
    <property type="term" value="C:nucleus"/>
    <property type="evidence" value="ECO:0007669"/>
    <property type="project" value="TreeGrafter"/>
</dbReference>
<dbReference type="Gene3D" id="1.10.1520.10">
    <property type="entry name" value="Ribonuclease III domain"/>
    <property type="match status" value="2"/>
</dbReference>
<keyword evidence="13" id="KW-1185">Reference proteome</keyword>
<feature type="domain" description="RNase III" evidence="8">
    <location>
        <begin position="1005"/>
        <end position="1131"/>
    </location>
</feature>
<dbReference type="InterPro" id="IPR036389">
    <property type="entry name" value="RNase_III_sf"/>
</dbReference>
<dbReference type="PANTHER" id="PTHR14950">
    <property type="entry name" value="DICER-RELATED"/>
    <property type="match status" value="1"/>
</dbReference>
<keyword evidence="2" id="KW-0547">Nucleotide-binding</keyword>
<dbReference type="PROSITE" id="PS51327">
    <property type="entry name" value="DICER_DSRBF"/>
    <property type="match status" value="1"/>
</dbReference>
<evidence type="ECO:0000313" key="13">
    <source>
        <dbReference type="Proteomes" id="UP000077266"/>
    </source>
</evidence>
<dbReference type="PROSITE" id="PS00517">
    <property type="entry name" value="RNASE_3_1"/>
    <property type="match status" value="1"/>
</dbReference>
<dbReference type="STRING" id="1314781.A0A165JHT3"/>
<dbReference type="GO" id="GO:0003723">
    <property type="term" value="F:RNA binding"/>
    <property type="evidence" value="ECO:0007669"/>
    <property type="project" value="UniProtKB-UniRule"/>
</dbReference>
<evidence type="ECO:0000256" key="5">
    <source>
        <dbReference type="ARBA" id="ARBA00022840"/>
    </source>
</evidence>
<keyword evidence="6" id="KW-0694">RNA-binding</keyword>
<dbReference type="Pfam" id="PF00271">
    <property type="entry name" value="Helicase_C"/>
    <property type="match status" value="1"/>
</dbReference>
<dbReference type="PROSITE" id="PS50142">
    <property type="entry name" value="RNASE_3_2"/>
    <property type="match status" value="2"/>
</dbReference>
<dbReference type="InterPro" id="IPR000999">
    <property type="entry name" value="RNase_III_dom"/>
</dbReference>
<dbReference type="InterPro" id="IPR014001">
    <property type="entry name" value="Helicase_ATP-bd"/>
</dbReference>
<dbReference type="Pfam" id="PF00636">
    <property type="entry name" value="Ribonuclease_3"/>
    <property type="match status" value="2"/>
</dbReference>
<feature type="domain" description="Helicase ATP-binding" evidence="9">
    <location>
        <begin position="18"/>
        <end position="197"/>
    </location>
</feature>
<dbReference type="SUPFAM" id="SSF52540">
    <property type="entry name" value="P-loop containing nucleoside triphosphate hydrolases"/>
    <property type="match status" value="1"/>
</dbReference>
<dbReference type="PANTHER" id="PTHR14950:SF37">
    <property type="entry name" value="ENDORIBONUCLEASE DICER"/>
    <property type="match status" value="1"/>
</dbReference>
<evidence type="ECO:0000259" key="8">
    <source>
        <dbReference type="PROSITE" id="PS50142"/>
    </source>
</evidence>
<reference evidence="12 13" key="1">
    <citation type="journal article" date="2016" name="Mol. Biol. Evol.">
        <title>Comparative Genomics of Early-Diverging Mushroom-Forming Fungi Provides Insights into the Origins of Lignocellulose Decay Capabilities.</title>
        <authorList>
            <person name="Nagy L.G."/>
            <person name="Riley R."/>
            <person name="Tritt A."/>
            <person name="Adam C."/>
            <person name="Daum C."/>
            <person name="Floudas D."/>
            <person name="Sun H."/>
            <person name="Yadav J.S."/>
            <person name="Pangilinan J."/>
            <person name="Larsson K.H."/>
            <person name="Matsuura K."/>
            <person name="Barry K."/>
            <person name="Labutti K."/>
            <person name="Kuo R."/>
            <person name="Ohm R.A."/>
            <person name="Bhattacharya S.S."/>
            <person name="Shirouzu T."/>
            <person name="Yoshinaga Y."/>
            <person name="Martin F.M."/>
            <person name="Grigoriev I.V."/>
            <person name="Hibbett D.S."/>
        </authorList>
    </citation>
    <scope>NUCLEOTIDE SEQUENCE [LARGE SCALE GENOMIC DNA]</scope>
    <source>
        <strain evidence="12 13">HHB12029</strain>
    </source>
</reference>
<evidence type="ECO:0000256" key="7">
    <source>
        <dbReference type="SAM" id="MobiDB-lite"/>
    </source>
</evidence>
<evidence type="ECO:0000313" key="12">
    <source>
        <dbReference type="EMBL" id="KZV94867.1"/>
    </source>
</evidence>
<dbReference type="Pfam" id="PF00270">
    <property type="entry name" value="DEAD"/>
    <property type="match status" value="1"/>
</dbReference>
<evidence type="ECO:0000256" key="3">
    <source>
        <dbReference type="ARBA" id="ARBA00022801"/>
    </source>
</evidence>
<proteinExistence type="inferred from homology"/>
<keyword evidence="3 12" id="KW-0378">Hydrolase</keyword>
<dbReference type="GO" id="GO:0004386">
    <property type="term" value="F:helicase activity"/>
    <property type="evidence" value="ECO:0007669"/>
    <property type="project" value="UniProtKB-KW"/>
</dbReference>
<dbReference type="Pfam" id="PF03368">
    <property type="entry name" value="Dicer_dimer"/>
    <property type="match status" value="1"/>
</dbReference>
<evidence type="ECO:0000259" key="10">
    <source>
        <dbReference type="PROSITE" id="PS51194"/>
    </source>
</evidence>
<dbReference type="SMART" id="SM00490">
    <property type="entry name" value="HELICc"/>
    <property type="match status" value="1"/>
</dbReference>
<protein>
    <submittedName>
        <fullName evidence="12">p-loop containing nucleoside triphosphate hydrolase protein</fullName>
    </submittedName>
</protein>
<dbReference type="PROSITE" id="PS51194">
    <property type="entry name" value="HELICASE_CTER"/>
    <property type="match status" value="1"/>
</dbReference>
<feature type="domain" description="Dicer dsRNA-binding fold" evidence="11">
    <location>
        <begin position="586"/>
        <end position="698"/>
    </location>
</feature>
<sequence length="1470" mass="166240">MASVDGAQHVTRKYQEEMLNESVKRNIIVVLDTGSGKTLIAALRLKLEVERQASLGTRKVSWFLVPTVALCQQQSDVLKKILPCGVDYISGGKEPDKWTNPALWRQIVTVNQVIVSTHQVLLDALRHAYLNLGRDIGLLIFDEAHHALRGHPYNRIMREFYDPLPAGERPHILGLTASPMNVEYVDRYVGCADADDAGRILEQNLMCRALTTQQNEEELKTFVFPPTFKHVVYRYASGNQLTPSLRSLETVYNDLEINDDPFVRKLRRDLNQPGLDELERQRIEVRLAKAVRKKNTVTHETMKKLLSSARDTFFELGPWATDWFIAHSVDKLRRPIDASQEFSFFESKRSTEETRYLREVLGEVYVARPAETPEAVAEGLAPQTEALIRVLLEEKETAQTNGDPYSGIIFVTLRTAALLLAKVISLHPATRDKFRVGHLVGWSNDERRRNVLDLLVGAGSEQEQEHTLENFRSGELDLLVATSVLEEGVDVPICGSIVRFNPPPNITSWVQSRGRARAQRSSFVVMFSDLARGDETVEKWQRLEDDMNAKYKAAMRERAVGEPQKEGNQRHFKVEETGALLTLDNATSHISHFCDKLPHSAYARMVPIYDVFPPDGFMEPVASGQHLPPLKTESKLFGCTLTLPNVVPRELRKFETPMIHLSEKAAKRQVAFEAYQRLFHAGLVNPNLLPLRPADDPELKAMTGPSEKRQSMAAVVSQMDAWKFVSDDLRADEYWRSDIEVEGVGKAQMYTKVQPPLAITELTLYDRVVPHRIVVRSTDKVTLSEDEVRIARASTRQLWWSVYGRHMSWDRTDFVHFFIFPWEEPGSSWRPEWAEDTLSVPLPDIVDRFGLITDLFTVRDSRNAERSRYEWYNFQRWRMEPLTEDEAKDLEKRYPRVPEDEPLEPPFLEVVKLRRQANHFAPDDTSASQKSKIRILHPRFCLVDLLPPALGRLSLFLPSILRDMQATVIGRHVHNRLFAGALLSQVPLLDARTAITTPLTGDLVNYQRVETLGDCALKFLTSVQLLDMHPDWHEGYLTMAKDHVVSNANLARAAVHINLAQWIIRDRVVARKWHPPLVNPLPEPPKQEPATGAAPTGKKKKENQNQDPTLSTKVLADVVESLIGAAYENCGYDAAIGMLQHFIIGVPASIAWKPVSERVRSIVNRIEPLPNGYPEDYVHTLEDILGHKFNHPSLLLEALTHANYTGDVHTVSYERLEFLGDSLLDNVVTERVYRSPRRLPPVLMTRCRIATVNTEILAFCCASLCATQDVHSVQRVESSADGAEIITTQRLVRLPTFLRMSNIAMLDVVRQYTAGVERAHADIQEKLLHGKTFPWTELFSLRAPKFLGDIVESLIGAIYLDTNGDMTACERFVERLGILPVLRHLIEDEVDVRHPLTVLGEHAAKSQGKLKYAFVSEGPTLTCSISLNGELIVSMEGDSGALKAREELKVRAAAQAYNIIKRRLASTAST</sequence>
<dbReference type="Proteomes" id="UP000077266">
    <property type="component" value="Unassembled WGS sequence"/>
</dbReference>
<feature type="domain" description="RNase III" evidence="8">
    <location>
        <begin position="1178"/>
        <end position="1363"/>
    </location>
</feature>
<dbReference type="GO" id="GO:0005524">
    <property type="term" value="F:ATP binding"/>
    <property type="evidence" value="ECO:0007669"/>
    <property type="project" value="UniProtKB-KW"/>
</dbReference>
<feature type="region of interest" description="Disordered" evidence="7">
    <location>
        <begin position="1077"/>
        <end position="1109"/>
    </location>
</feature>
<evidence type="ECO:0000256" key="2">
    <source>
        <dbReference type="ARBA" id="ARBA00022741"/>
    </source>
</evidence>
<keyword evidence="4" id="KW-0347">Helicase</keyword>
<dbReference type="OrthoDB" id="416741at2759"/>
<keyword evidence="5" id="KW-0067">ATP-binding</keyword>
<evidence type="ECO:0000259" key="11">
    <source>
        <dbReference type="PROSITE" id="PS51327"/>
    </source>
</evidence>
<keyword evidence="1" id="KW-0677">Repeat</keyword>
<evidence type="ECO:0000256" key="6">
    <source>
        <dbReference type="PROSITE-ProRule" id="PRU00657"/>
    </source>
</evidence>
<dbReference type="EMBL" id="KV425966">
    <property type="protein sequence ID" value="KZV94867.1"/>
    <property type="molecule type" value="Genomic_DNA"/>
</dbReference>
<dbReference type="PROSITE" id="PS51192">
    <property type="entry name" value="HELICASE_ATP_BIND_1"/>
    <property type="match status" value="1"/>
</dbReference>
<dbReference type="CDD" id="cd00593">
    <property type="entry name" value="RIBOc"/>
    <property type="match status" value="2"/>
</dbReference>
<dbReference type="SMART" id="SM00535">
    <property type="entry name" value="RIBOc"/>
    <property type="match status" value="2"/>
</dbReference>
<dbReference type="GO" id="GO:0030422">
    <property type="term" value="P:siRNA processing"/>
    <property type="evidence" value="ECO:0007669"/>
    <property type="project" value="TreeGrafter"/>
</dbReference>
<dbReference type="SUPFAM" id="SSF69065">
    <property type="entry name" value="RNase III domain-like"/>
    <property type="match status" value="2"/>
</dbReference>
<dbReference type="GO" id="GO:0005737">
    <property type="term" value="C:cytoplasm"/>
    <property type="evidence" value="ECO:0007669"/>
    <property type="project" value="TreeGrafter"/>
</dbReference>
<dbReference type="CDD" id="cd18034">
    <property type="entry name" value="DEXHc_dicer"/>
    <property type="match status" value="1"/>
</dbReference>